<keyword evidence="5 6" id="KW-0472">Membrane</keyword>
<dbReference type="InterPro" id="IPR002794">
    <property type="entry name" value="DUF92_TMEM19"/>
</dbReference>
<feature type="transmembrane region" description="Helical" evidence="6">
    <location>
        <begin position="91"/>
        <end position="110"/>
    </location>
</feature>
<dbReference type="Pfam" id="PF01940">
    <property type="entry name" value="DUF92"/>
    <property type="match status" value="1"/>
</dbReference>
<organism evidence="7">
    <name type="scientific">Talaromyces marneffei PM1</name>
    <dbReference type="NCBI Taxonomy" id="1077442"/>
    <lineage>
        <taxon>Eukaryota</taxon>
        <taxon>Fungi</taxon>
        <taxon>Dikarya</taxon>
        <taxon>Ascomycota</taxon>
        <taxon>Pezizomycotina</taxon>
        <taxon>Eurotiomycetes</taxon>
        <taxon>Eurotiomycetidae</taxon>
        <taxon>Eurotiales</taxon>
        <taxon>Trichocomaceae</taxon>
        <taxon>Talaromyces</taxon>
        <taxon>Talaromyces sect. Talaromyces</taxon>
    </lineage>
</organism>
<dbReference type="EMBL" id="JPOX01000037">
    <property type="protein sequence ID" value="KFX43193.1"/>
    <property type="molecule type" value="Genomic_DNA"/>
</dbReference>
<protein>
    <submittedName>
        <fullName evidence="7">Transmembrane protein 19</fullName>
    </submittedName>
</protein>
<dbReference type="AlphaFoldDB" id="A0A093XDA8"/>
<feature type="transmembrane region" description="Helical" evidence="6">
    <location>
        <begin position="328"/>
        <end position="349"/>
    </location>
</feature>
<evidence type="ECO:0000256" key="3">
    <source>
        <dbReference type="ARBA" id="ARBA00022692"/>
    </source>
</evidence>
<evidence type="ECO:0000256" key="4">
    <source>
        <dbReference type="ARBA" id="ARBA00022989"/>
    </source>
</evidence>
<dbReference type="PANTHER" id="PTHR13353:SF5">
    <property type="entry name" value="TRANSMEMBRANE PROTEIN 19"/>
    <property type="match status" value="1"/>
</dbReference>
<name>A0A093XDA8_TALMA</name>
<evidence type="ECO:0000256" key="1">
    <source>
        <dbReference type="ARBA" id="ARBA00004141"/>
    </source>
</evidence>
<comment type="similarity">
    <text evidence="2">Belongs to the TMEM19 family.</text>
</comment>
<dbReference type="GO" id="GO:0016020">
    <property type="term" value="C:membrane"/>
    <property type="evidence" value="ECO:0007669"/>
    <property type="project" value="UniProtKB-SubCell"/>
</dbReference>
<gene>
    <name evidence="7" type="ORF">GQ26_0370430</name>
</gene>
<reference evidence="7" key="1">
    <citation type="journal article" date="2014" name="PLoS Genet.">
        <title>Signature Gene Expression Reveals Novel Clues to the Molecular Mechanisms of Dimorphic Transition in Penicillium marneffei.</title>
        <authorList>
            <person name="Yang E."/>
            <person name="Wang G."/>
            <person name="Cai J."/>
            <person name="Woo P.C."/>
            <person name="Lau S.K."/>
            <person name="Yuen K.-Y."/>
            <person name="Chow W.-N."/>
            <person name="Lin X."/>
        </authorList>
    </citation>
    <scope>NUCLEOTIDE SEQUENCE [LARGE SCALE GENOMIC DNA]</scope>
    <source>
        <strain evidence="7">PM1</strain>
    </source>
</reference>
<comment type="caution">
    <text evidence="7">The sequence shown here is derived from an EMBL/GenBank/DDBJ whole genome shotgun (WGS) entry which is preliminary data.</text>
</comment>
<keyword evidence="3 6" id="KW-0812">Transmembrane</keyword>
<proteinExistence type="inferred from homology"/>
<feature type="transmembrane region" description="Helical" evidence="6">
    <location>
        <begin position="30"/>
        <end position="57"/>
    </location>
</feature>
<dbReference type="eggNOG" id="KOG4491">
    <property type="taxonomic scope" value="Eukaryota"/>
</dbReference>
<feature type="transmembrane region" description="Helical" evidence="6">
    <location>
        <begin position="214"/>
        <end position="237"/>
    </location>
</feature>
<evidence type="ECO:0000313" key="7">
    <source>
        <dbReference type="EMBL" id="KFX43193.1"/>
    </source>
</evidence>
<keyword evidence="4 6" id="KW-1133">Transmembrane helix</keyword>
<sequence>MVNPVIAVPAVGALVHRAWSRKTLTPAGILAAFLTAVVHVLHPWIAPFLLLAVFYLAGSRATKVKHEIKAQLTLSASGAAGGEGARTHIQVLANSIVATVLTALHTYLIWNQGRYSTTCFAQGADIGDILIVGIIANYAAVAADTFSSELGILSKSPPRLITSPTLRVVPPGTNGGVTLTGLLAGVLGAFIIAVTSALFVPFCAESWSIPERGLFVVAVTVCGTLGSLLDSLLGGLLQASVVDKRSGKVVEGSGGRKVLVQPGSTASATGSDARKYDSDIHATESVANAVSGWASRTRRSPAKVASAEEVAHGSRKIESGYDILDNNAVNVLMAALMSVGAMAFAGYCWNVPLNIAEVFA</sequence>
<evidence type="ECO:0000256" key="6">
    <source>
        <dbReference type="SAM" id="Phobius"/>
    </source>
</evidence>
<comment type="subcellular location">
    <subcellularLocation>
        <location evidence="1">Membrane</location>
        <topology evidence="1">Multi-pass membrane protein</topology>
    </subcellularLocation>
</comment>
<dbReference type="HOGENOM" id="CLU_036918_1_0_1"/>
<evidence type="ECO:0000256" key="2">
    <source>
        <dbReference type="ARBA" id="ARBA00009012"/>
    </source>
</evidence>
<feature type="transmembrane region" description="Helical" evidence="6">
    <location>
        <begin position="179"/>
        <end position="202"/>
    </location>
</feature>
<accession>A0A093XDA8</accession>
<evidence type="ECO:0000256" key="5">
    <source>
        <dbReference type="ARBA" id="ARBA00023136"/>
    </source>
</evidence>
<dbReference type="PANTHER" id="PTHR13353">
    <property type="entry name" value="TRANSMEMBRANE PROTEIN 19"/>
    <property type="match status" value="1"/>
</dbReference>